<reference evidence="2 3" key="1">
    <citation type="submission" date="2019-01" db="EMBL/GenBank/DDBJ databases">
        <title>Altererythrobacter rhizovicinus sp. nov., isolated from the rhizosphere soil of Haloxylon ammodendron.</title>
        <authorList>
            <person name="Li H.-P."/>
            <person name="Gou J.-Y."/>
            <person name="Yao D."/>
            <person name="Han Q.-Q."/>
            <person name="Shao K.-Z."/>
            <person name="Zhao Q."/>
            <person name="Zhang J.-L."/>
        </authorList>
    </citation>
    <scope>NUCLEOTIDE SEQUENCE [LARGE SCALE GENOMIC DNA]</scope>
    <source>
        <strain evidence="2 3">AY-3R</strain>
    </source>
</reference>
<keyword evidence="3" id="KW-1185">Reference proteome</keyword>
<dbReference type="AlphaFoldDB" id="A0A4Q2KQI6"/>
<dbReference type="SMART" id="SM00558">
    <property type="entry name" value="JmjC"/>
    <property type="match status" value="1"/>
</dbReference>
<dbReference type="SUPFAM" id="SSF51197">
    <property type="entry name" value="Clavaminate synthase-like"/>
    <property type="match status" value="1"/>
</dbReference>
<dbReference type="InterPro" id="IPR003347">
    <property type="entry name" value="JmjC_dom"/>
</dbReference>
<protein>
    <submittedName>
        <fullName evidence="2">Transcription factor jumonji, JmjC</fullName>
    </submittedName>
</protein>
<comment type="caution">
    <text evidence="2">The sequence shown here is derived from an EMBL/GenBank/DDBJ whole genome shotgun (WGS) entry which is preliminary data.</text>
</comment>
<dbReference type="Pfam" id="PF13621">
    <property type="entry name" value="Cupin_8"/>
    <property type="match status" value="1"/>
</dbReference>
<dbReference type="OrthoDB" id="3776825at2"/>
<gene>
    <name evidence="2" type="ORF">ETX26_03980</name>
</gene>
<proteinExistence type="predicted"/>
<dbReference type="PROSITE" id="PS51184">
    <property type="entry name" value="JMJC"/>
    <property type="match status" value="1"/>
</dbReference>
<evidence type="ECO:0000313" key="2">
    <source>
        <dbReference type="EMBL" id="RXZ65892.1"/>
    </source>
</evidence>
<dbReference type="Gene3D" id="2.60.120.650">
    <property type="entry name" value="Cupin"/>
    <property type="match status" value="1"/>
</dbReference>
<dbReference type="Proteomes" id="UP000293623">
    <property type="component" value="Unassembled WGS sequence"/>
</dbReference>
<feature type="domain" description="JmjC" evidence="1">
    <location>
        <begin position="84"/>
        <end position="244"/>
    </location>
</feature>
<dbReference type="EMBL" id="SDPV01000001">
    <property type="protein sequence ID" value="RXZ65892.1"/>
    <property type="molecule type" value="Genomic_DNA"/>
</dbReference>
<organism evidence="2 3">
    <name type="scientific">Pelagerythrobacter rhizovicinus</name>
    <dbReference type="NCBI Taxonomy" id="2268576"/>
    <lineage>
        <taxon>Bacteria</taxon>
        <taxon>Pseudomonadati</taxon>
        <taxon>Pseudomonadota</taxon>
        <taxon>Alphaproteobacteria</taxon>
        <taxon>Sphingomonadales</taxon>
        <taxon>Erythrobacteraceae</taxon>
        <taxon>Pelagerythrobacter</taxon>
    </lineage>
</organism>
<evidence type="ECO:0000259" key="1">
    <source>
        <dbReference type="PROSITE" id="PS51184"/>
    </source>
</evidence>
<name>A0A4Q2KQI6_9SPHN</name>
<sequence length="278" mass="30371">MTFLPPASVAALESVYPRASAVFRHGLADHPLLSLAALEQAARELPSKHVERRISDAANGGDFAMDLPDSGDVADTIAAIGSSRNWIMLRFVEQLPRYRDLVLGLLDELGPAFVPLTGPCETVKAFVFVSAPGTLTPFHFDAEYNILFQISGDKAFAVYPPQPPFLSPGAHESYHRTGDNMLPWEDEFETRGTVHRLTPGDALYVPYAAPHWVRAGATPSVSLSVTWQNEWSRKTADAIALNPLLRRLGLPSASPPIWPETPTWRALGGRAARRVGLL</sequence>
<dbReference type="RefSeq" id="WP_129523368.1">
    <property type="nucleotide sequence ID" value="NZ_SDPV01000001.1"/>
</dbReference>
<evidence type="ECO:0000313" key="3">
    <source>
        <dbReference type="Proteomes" id="UP000293623"/>
    </source>
</evidence>
<dbReference type="PANTHER" id="PTHR12461:SF105">
    <property type="entry name" value="HYPOXIA-INDUCIBLE FACTOR 1-ALPHA INHIBITOR"/>
    <property type="match status" value="1"/>
</dbReference>
<dbReference type="InterPro" id="IPR041667">
    <property type="entry name" value="Cupin_8"/>
</dbReference>
<dbReference type="PANTHER" id="PTHR12461">
    <property type="entry name" value="HYPOXIA-INDUCIBLE FACTOR 1 ALPHA INHIBITOR-RELATED"/>
    <property type="match status" value="1"/>
</dbReference>
<accession>A0A4Q2KQI6</accession>